<feature type="transmembrane region" description="Helical" evidence="7">
    <location>
        <begin position="370"/>
        <end position="389"/>
    </location>
</feature>
<evidence type="ECO:0000259" key="8">
    <source>
        <dbReference type="PROSITE" id="PS50850"/>
    </source>
</evidence>
<feature type="transmembrane region" description="Helical" evidence="7">
    <location>
        <begin position="338"/>
        <end position="358"/>
    </location>
</feature>
<dbReference type="Gene3D" id="1.20.1250.20">
    <property type="entry name" value="MFS general substrate transporter like domains"/>
    <property type="match status" value="2"/>
</dbReference>
<evidence type="ECO:0000256" key="4">
    <source>
        <dbReference type="ARBA" id="ARBA00022692"/>
    </source>
</evidence>
<dbReference type="GO" id="GO:0005886">
    <property type="term" value="C:plasma membrane"/>
    <property type="evidence" value="ECO:0007669"/>
    <property type="project" value="UniProtKB-SubCell"/>
</dbReference>
<evidence type="ECO:0000256" key="2">
    <source>
        <dbReference type="ARBA" id="ARBA00008335"/>
    </source>
</evidence>
<evidence type="ECO:0000256" key="7">
    <source>
        <dbReference type="SAM" id="Phobius"/>
    </source>
</evidence>
<feature type="transmembrane region" description="Helical" evidence="7">
    <location>
        <begin position="159"/>
        <end position="182"/>
    </location>
</feature>
<dbReference type="PANTHER" id="PTHR23514">
    <property type="entry name" value="BYPASS OF STOP CODON PROTEIN 6"/>
    <property type="match status" value="1"/>
</dbReference>
<feature type="transmembrane region" description="Helical" evidence="7">
    <location>
        <begin position="45"/>
        <end position="64"/>
    </location>
</feature>
<evidence type="ECO:0000256" key="5">
    <source>
        <dbReference type="ARBA" id="ARBA00022989"/>
    </source>
</evidence>
<keyword evidence="4 7" id="KW-0812">Transmembrane</keyword>
<dbReference type="Pfam" id="PF07690">
    <property type="entry name" value="MFS_1"/>
    <property type="match status" value="1"/>
</dbReference>
<dbReference type="EMBL" id="WERV01000003">
    <property type="protein sequence ID" value="MDV7714977.1"/>
    <property type="molecule type" value="Genomic_DNA"/>
</dbReference>
<organism evidence="9 10">
    <name type="scientific">Oenococcus oeni</name>
    <name type="common">Leuconostoc oenos</name>
    <dbReference type="NCBI Taxonomy" id="1247"/>
    <lineage>
        <taxon>Bacteria</taxon>
        <taxon>Bacillati</taxon>
        <taxon>Bacillota</taxon>
        <taxon>Bacilli</taxon>
        <taxon>Lactobacillales</taxon>
        <taxon>Lactobacillaceae</taxon>
        <taxon>Oenococcus</taxon>
    </lineage>
</organism>
<feature type="transmembrane region" description="Helical" evidence="7">
    <location>
        <begin position="100"/>
        <end position="122"/>
    </location>
</feature>
<dbReference type="PROSITE" id="PS50850">
    <property type="entry name" value="MFS"/>
    <property type="match status" value="1"/>
</dbReference>
<dbReference type="GO" id="GO:0022857">
    <property type="term" value="F:transmembrane transporter activity"/>
    <property type="evidence" value="ECO:0007669"/>
    <property type="project" value="InterPro"/>
</dbReference>
<dbReference type="InterPro" id="IPR051788">
    <property type="entry name" value="MFS_Transporter"/>
</dbReference>
<comment type="caution">
    <text evidence="9">The sequence shown here is derived from an EMBL/GenBank/DDBJ whole genome shotgun (WGS) entry which is preliminary data.</text>
</comment>
<evidence type="ECO:0000256" key="1">
    <source>
        <dbReference type="ARBA" id="ARBA00004651"/>
    </source>
</evidence>
<dbReference type="Proteomes" id="UP001281024">
    <property type="component" value="Unassembled WGS sequence"/>
</dbReference>
<comment type="subcellular location">
    <subcellularLocation>
        <location evidence="1">Cell membrane</location>
        <topology evidence="1">Multi-pass membrane protein</topology>
    </subcellularLocation>
</comment>
<accession>A0AAJ2P1M0</accession>
<feature type="transmembrane region" description="Helical" evidence="7">
    <location>
        <begin position="301"/>
        <end position="326"/>
    </location>
</feature>
<evidence type="ECO:0000313" key="9">
    <source>
        <dbReference type="EMBL" id="MDV7714977.1"/>
    </source>
</evidence>
<evidence type="ECO:0000313" key="10">
    <source>
        <dbReference type="Proteomes" id="UP001281024"/>
    </source>
</evidence>
<dbReference type="InterPro" id="IPR011701">
    <property type="entry name" value="MFS"/>
</dbReference>
<reference evidence="9" key="1">
    <citation type="submission" date="2019-10" db="EMBL/GenBank/DDBJ databases">
        <title>Malate fermentation in French cider.</title>
        <authorList>
            <person name="Cousin F.J."/>
            <person name="Medina Fernandez S."/>
            <person name="Misery B."/>
            <person name="Laplace J.-M."/>
            <person name="Cretenet M."/>
        </authorList>
    </citation>
    <scope>NUCLEOTIDE SEQUENCE</scope>
    <source>
        <strain evidence="9">UCMA15129</strain>
    </source>
</reference>
<feature type="transmembrane region" description="Helical" evidence="7">
    <location>
        <begin position="76"/>
        <end position="94"/>
    </location>
</feature>
<feature type="transmembrane region" description="Helical" evidence="7">
    <location>
        <begin position="275"/>
        <end position="295"/>
    </location>
</feature>
<dbReference type="RefSeq" id="WP_032806214.1">
    <property type="nucleotide sequence ID" value="NZ_CP038451.1"/>
</dbReference>
<keyword evidence="5 7" id="KW-1133">Transmembrane helix</keyword>
<evidence type="ECO:0000256" key="3">
    <source>
        <dbReference type="ARBA" id="ARBA00022448"/>
    </source>
</evidence>
<dbReference type="InterPro" id="IPR020846">
    <property type="entry name" value="MFS_dom"/>
</dbReference>
<feature type="transmembrane region" description="Helical" evidence="7">
    <location>
        <begin position="248"/>
        <end position="268"/>
    </location>
</feature>
<feature type="domain" description="Major facilitator superfamily (MFS) profile" evidence="8">
    <location>
        <begin position="10"/>
        <end position="392"/>
    </location>
</feature>
<comment type="similarity">
    <text evidence="2">Belongs to the major facilitator superfamily.</text>
</comment>
<dbReference type="AlphaFoldDB" id="A0AAJ2P1M0"/>
<keyword evidence="6 7" id="KW-0472">Membrane</keyword>
<proteinExistence type="inferred from homology"/>
<evidence type="ECO:0000256" key="6">
    <source>
        <dbReference type="ARBA" id="ARBA00023136"/>
    </source>
</evidence>
<feature type="transmembrane region" description="Helical" evidence="7">
    <location>
        <begin position="12"/>
        <end position="33"/>
    </location>
</feature>
<keyword evidence="3" id="KW-0813">Transport</keyword>
<name>A0AAJ2P1M0_OENOE</name>
<sequence length="405" mass="44970">MISKSLRRKVMFILYTNYFVHGLGLLILTQNMFAFSKLWNTPLSTVSYTISAVGIGRISAYYILGSFSDRIGRKPVLYAGMLSYLLFFIMTPFIKDFHLAYLLIILAGVANSALDASTYPIFLEIDKKSTAPSILIKAVMSMGEFVLPISVVYVEKLQLWFGINFMIAAAILLINFILLLPIEFSDQSFSSKENFHLKLNQMSNRQFFLLCSLALYGYSSMAIMIHFTQWVSIFAGKELDMTKVSSHLLLSLYSLGSIVGVIAIFTVVKNALIKNTHLIVLLSFFACFSLILIAFNSSDILVHLSAFVFGFTAAGGVMQVALNLLISLFPGMKGRATAIFFTLGSLATFSVPLVTGILSRISIVLTMRSIVVTALLNLIISIFISFAAYTKKENSLKLETKYVEN</sequence>
<feature type="transmembrane region" description="Helical" evidence="7">
    <location>
        <begin position="134"/>
        <end position="153"/>
    </location>
</feature>
<protein>
    <submittedName>
        <fullName evidence="9">MFS transporter</fullName>
    </submittedName>
</protein>
<dbReference type="SUPFAM" id="SSF103473">
    <property type="entry name" value="MFS general substrate transporter"/>
    <property type="match status" value="1"/>
</dbReference>
<gene>
    <name evidence="9" type="ORF">GA838_04230</name>
</gene>
<dbReference type="PANTHER" id="PTHR23514:SF3">
    <property type="entry name" value="BYPASS OF STOP CODON PROTEIN 6"/>
    <property type="match status" value="1"/>
</dbReference>
<dbReference type="InterPro" id="IPR036259">
    <property type="entry name" value="MFS_trans_sf"/>
</dbReference>
<feature type="transmembrane region" description="Helical" evidence="7">
    <location>
        <begin position="207"/>
        <end position="228"/>
    </location>
</feature>